<evidence type="ECO:0000313" key="3">
    <source>
        <dbReference type="Proteomes" id="UP001318040"/>
    </source>
</evidence>
<dbReference type="Pfam" id="PF12308">
    <property type="entry name" value="Noelin-1"/>
    <property type="match status" value="1"/>
</dbReference>
<dbReference type="AlphaFoldDB" id="A0AAJ7U3V7"/>
<dbReference type="Proteomes" id="UP001318040">
    <property type="component" value="Chromosome 50"/>
</dbReference>
<keyword evidence="3" id="KW-1185">Reference proteome</keyword>
<proteinExistence type="predicted"/>
<dbReference type="KEGG" id="pmrn:116953263"/>
<dbReference type="RefSeq" id="XP_032829212.1">
    <property type="nucleotide sequence ID" value="XM_032973321.1"/>
</dbReference>
<feature type="chain" id="PRO_5042492729" evidence="1">
    <location>
        <begin position="23"/>
        <end position="131"/>
    </location>
</feature>
<feature type="signal peptide" evidence="1">
    <location>
        <begin position="1"/>
        <end position="22"/>
    </location>
</feature>
<reference evidence="4" key="1">
    <citation type="submission" date="2025-08" db="UniProtKB">
        <authorList>
            <consortium name="RefSeq"/>
        </authorList>
    </citation>
    <scope>IDENTIFICATION</scope>
    <source>
        <tissue evidence="4">Sperm</tissue>
    </source>
</reference>
<accession>A0AAJ7U3V7</accession>
<feature type="domain" description="Noelin" evidence="2">
    <location>
        <begin position="30"/>
        <end position="121"/>
    </location>
</feature>
<dbReference type="InterPro" id="IPR022082">
    <property type="entry name" value="Noelin_dom"/>
</dbReference>
<protein>
    <submittedName>
        <fullName evidence="4">Noelin-like</fullName>
    </submittedName>
</protein>
<evidence type="ECO:0000256" key="1">
    <source>
        <dbReference type="SAM" id="SignalP"/>
    </source>
</evidence>
<evidence type="ECO:0000259" key="2">
    <source>
        <dbReference type="Pfam" id="PF12308"/>
    </source>
</evidence>
<evidence type="ECO:0000313" key="4">
    <source>
        <dbReference type="RefSeq" id="XP_032829212.1"/>
    </source>
</evidence>
<name>A0AAJ7U3V7_PETMA</name>
<dbReference type="GeneID" id="116953263"/>
<organism evidence="3 4">
    <name type="scientific">Petromyzon marinus</name>
    <name type="common">Sea lamprey</name>
    <dbReference type="NCBI Taxonomy" id="7757"/>
    <lineage>
        <taxon>Eukaryota</taxon>
        <taxon>Metazoa</taxon>
        <taxon>Chordata</taxon>
        <taxon>Craniata</taxon>
        <taxon>Vertebrata</taxon>
        <taxon>Cyclostomata</taxon>
        <taxon>Hyperoartia</taxon>
        <taxon>Petromyzontiformes</taxon>
        <taxon>Petromyzontidae</taxon>
        <taxon>Petromyzon</taxon>
    </lineage>
</organism>
<keyword evidence="1" id="KW-0732">Signal</keyword>
<gene>
    <name evidence="4" type="primary">LOC116953263</name>
</gene>
<sequence length="131" mass="14472">MDPRLAALFQAVLCLLPTPGFSQVPAVAAGPDEGWQVYSSAQDAEGRCICTVVAPQLRMCSRDARMRQLRQLLDKVHNMSQTLEALSEKAQSGLVYVRHVETKMKGLESSFRQVEQSRKAVLTGKPQDKKG</sequence>